<protein>
    <submittedName>
        <fullName evidence="1">Uncharacterized protein</fullName>
    </submittedName>
</protein>
<dbReference type="AlphaFoldDB" id="A0AA38ZBR3"/>
<evidence type="ECO:0000313" key="2">
    <source>
        <dbReference type="Proteomes" id="UP001168098"/>
    </source>
</evidence>
<dbReference type="Proteomes" id="UP001168098">
    <property type="component" value="Unassembled WGS sequence"/>
</dbReference>
<gene>
    <name evidence="1" type="ORF">PVL29_017625</name>
</gene>
<name>A0AA38ZBR3_VITRO</name>
<reference evidence="1 2" key="1">
    <citation type="journal article" date="2023" name="BMC Biotechnol.">
        <title>Vitis rotundifolia cv Carlos genome sequencing.</title>
        <authorList>
            <person name="Huff M."/>
            <person name="Hulse-Kemp A."/>
            <person name="Scheffler B."/>
            <person name="Youngblood R."/>
            <person name="Simpson S."/>
            <person name="Babiker E."/>
            <person name="Staton M."/>
        </authorList>
    </citation>
    <scope>NUCLEOTIDE SEQUENCE [LARGE SCALE GENOMIC DNA]</scope>
    <source>
        <tissue evidence="1">Leaf</tissue>
    </source>
</reference>
<organism evidence="1 2">
    <name type="scientific">Vitis rotundifolia</name>
    <name type="common">Muscadine grape</name>
    <dbReference type="NCBI Taxonomy" id="103349"/>
    <lineage>
        <taxon>Eukaryota</taxon>
        <taxon>Viridiplantae</taxon>
        <taxon>Streptophyta</taxon>
        <taxon>Embryophyta</taxon>
        <taxon>Tracheophyta</taxon>
        <taxon>Spermatophyta</taxon>
        <taxon>Magnoliopsida</taxon>
        <taxon>eudicotyledons</taxon>
        <taxon>Gunneridae</taxon>
        <taxon>Pentapetalae</taxon>
        <taxon>rosids</taxon>
        <taxon>Vitales</taxon>
        <taxon>Vitaceae</taxon>
        <taxon>Viteae</taxon>
        <taxon>Vitis</taxon>
    </lineage>
</organism>
<sequence>MPTKHRLAEKLPPSLTNRCIRSLFTAMVGEIGNSATPFSPATACQSNCYKREHENQSSYCKHLL</sequence>
<accession>A0AA38ZBR3</accession>
<dbReference type="EMBL" id="JARBHA010000013">
    <property type="protein sequence ID" value="KAJ9685662.1"/>
    <property type="molecule type" value="Genomic_DNA"/>
</dbReference>
<evidence type="ECO:0000313" key="1">
    <source>
        <dbReference type="EMBL" id="KAJ9685662.1"/>
    </source>
</evidence>
<proteinExistence type="predicted"/>
<keyword evidence="2" id="KW-1185">Reference proteome</keyword>
<comment type="caution">
    <text evidence="1">The sequence shown here is derived from an EMBL/GenBank/DDBJ whole genome shotgun (WGS) entry which is preliminary data.</text>
</comment>